<protein>
    <submittedName>
        <fullName evidence="1">Uncharacterized protein</fullName>
    </submittedName>
</protein>
<dbReference type="EMBL" id="LT841305">
    <property type="protein sequence ID" value="SMH64849.1"/>
    <property type="molecule type" value="Genomic_DNA"/>
</dbReference>
<proteinExistence type="predicted"/>
<sequence length="264" mass="29988">MSRRKRTSPQEKIITLQPYPRAGMRRGLSDLLGERPSADQVEAKSHWEVDLTDDGAAARGIRIYLPREAMEMRAYLPIPVSLHNRWIRIQAQRWLNPVFDAHYTLSVWQLYVNHHGVYSDSKLPDSTCASITQATDMVAECYRVAYARLATYEVRIAEMVMTEARYHQPVYTDRMEFVAAVSSADDRMMLGLLHRMDQVLVKMDGLYLVNAITMDSYGEDAEAIAASIGDMARDVVTTVRGMAAQITQDRRNARDQFDPGAKRG</sequence>
<reference evidence="1 2" key="1">
    <citation type="submission" date="2017-03" db="EMBL/GenBank/DDBJ databases">
        <authorList>
            <person name="Regsiter A."/>
            <person name="William W."/>
        </authorList>
    </citation>
    <scope>NUCLEOTIDE SEQUENCE [LARGE SCALE GENOMIC DNA]</scope>
    <source>
        <strain evidence="1">PRJEB5721</strain>
    </source>
</reference>
<dbReference type="RefSeq" id="WP_156103814.1">
    <property type="nucleotide sequence ID" value="NZ_CCCS020000017.1"/>
</dbReference>
<evidence type="ECO:0000313" key="1">
    <source>
        <dbReference type="EMBL" id="SMH64849.1"/>
    </source>
</evidence>
<evidence type="ECO:0000313" key="2">
    <source>
        <dbReference type="Proteomes" id="UP000193925"/>
    </source>
</evidence>
<accession>A0ABY1MM50</accession>
<gene>
    <name evidence="1" type="ORF">AFERRI_10883</name>
</gene>
<organism evidence="1 2">
    <name type="scientific">Acidithiobacillus ferrivorans</name>
    <dbReference type="NCBI Taxonomy" id="160808"/>
    <lineage>
        <taxon>Bacteria</taxon>
        <taxon>Pseudomonadati</taxon>
        <taxon>Pseudomonadota</taxon>
        <taxon>Acidithiobacillia</taxon>
        <taxon>Acidithiobacillales</taxon>
        <taxon>Acidithiobacillaceae</taxon>
        <taxon>Acidithiobacillus</taxon>
    </lineage>
</organism>
<name>A0ABY1MM50_9PROT</name>
<keyword evidence="2" id="KW-1185">Reference proteome</keyword>
<dbReference type="Proteomes" id="UP000193925">
    <property type="component" value="Chromosome AFERRI"/>
</dbReference>